<feature type="domain" description="EH" evidence="3">
    <location>
        <begin position="9"/>
        <end position="99"/>
    </location>
</feature>
<dbReference type="Pfam" id="PF13920">
    <property type="entry name" value="zf-C3HC4_3"/>
    <property type="match status" value="1"/>
</dbReference>
<gene>
    <name evidence="6" type="ORF">FCM35_KLT06642</name>
</gene>
<proteinExistence type="predicted"/>
<evidence type="ECO:0000313" key="6">
    <source>
        <dbReference type="EMBL" id="KAF3328036.1"/>
    </source>
</evidence>
<feature type="domain" description="EF-hand" evidence="5">
    <location>
        <begin position="8"/>
        <end position="43"/>
    </location>
</feature>
<keyword evidence="2" id="KW-0862">Zinc</keyword>
<evidence type="ECO:0000259" key="3">
    <source>
        <dbReference type="PROSITE" id="PS50031"/>
    </source>
</evidence>
<reference evidence="6" key="1">
    <citation type="submission" date="2020-01" db="EMBL/GenBank/DDBJ databases">
        <title>Genome sequence of Kobresia littledalei, the first chromosome-level genome in the family Cyperaceae.</title>
        <authorList>
            <person name="Qu G."/>
        </authorList>
    </citation>
    <scope>NUCLEOTIDE SEQUENCE</scope>
    <source>
        <strain evidence="6">C.B.Clarke</strain>
        <tissue evidence="6">Leaf</tissue>
    </source>
</reference>
<dbReference type="PROSITE" id="PS50222">
    <property type="entry name" value="EF_HAND_2"/>
    <property type="match status" value="2"/>
</dbReference>
<organism evidence="6 7">
    <name type="scientific">Carex littledalei</name>
    <dbReference type="NCBI Taxonomy" id="544730"/>
    <lineage>
        <taxon>Eukaryota</taxon>
        <taxon>Viridiplantae</taxon>
        <taxon>Streptophyta</taxon>
        <taxon>Embryophyta</taxon>
        <taxon>Tracheophyta</taxon>
        <taxon>Spermatophyta</taxon>
        <taxon>Magnoliopsida</taxon>
        <taxon>Liliopsida</taxon>
        <taxon>Poales</taxon>
        <taxon>Cyperaceae</taxon>
        <taxon>Cyperoideae</taxon>
        <taxon>Cariceae</taxon>
        <taxon>Carex</taxon>
        <taxon>Carex subgen. Euthyceras</taxon>
    </lineage>
</organism>
<evidence type="ECO:0000259" key="4">
    <source>
        <dbReference type="PROSITE" id="PS50089"/>
    </source>
</evidence>
<dbReference type="PANTHER" id="PTHR11216:SF161">
    <property type="entry name" value="CALCIUM-BINDING EF HAND FAMILY PROTEIN"/>
    <property type="match status" value="1"/>
</dbReference>
<dbReference type="SMART" id="SM00054">
    <property type="entry name" value="EFh"/>
    <property type="match status" value="4"/>
</dbReference>
<dbReference type="GO" id="GO:0005737">
    <property type="term" value="C:cytoplasm"/>
    <property type="evidence" value="ECO:0007669"/>
    <property type="project" value="TreeGrafter"/>
</dbReference>
<name>A0A833QU86_9POAL</name>
<feature type="domain" description="EF-hand" evidence="5">
    <location>
        <begin position="132"/>
        <end position="167"/>
    </location>
</feature>
<dbReference type="PROSITE" id="PS00018">
    <property type="entry name" value="EF_HAND_1"/>
    <property type="match status" value="1"/>
</dbReference>
<keyword evidence="2" id="KW-0479">Metal-binding</keyword>
<dbReference type="InterPro" id="IPR013083">
    <property type="entry name" value="Znf_RING/FYVE/PHD"/>
</dbReference>
<dbReference type="CDD" id="cd00052">
    <property type="entry name" value="EH"/>
    <property type="match status" value="2"/>
</dbReference>
<dbReference type="EMBL" id="SWLB01000016">
    <property type="protein sequence ID" value="KAF3328036.1"/>
    <property type="molecule type" value="Genomic_DNA"/>
</dbReference>
<dbReference type="AlphaFoldDB" id="A0A833QU86"/>
<dbReference type="GO" id="GO:0008270">
    <property type="term" value="F:zinc ion binding"/>
    <property type="evidence" value="ECO:0007669"/>
    <property type="project" value="UniProtKB-KW"/>
</dbReference>
<keyword evidence="6" id="KW-0675">Receptor</keyword>
<dbReference type="SUPFAM" id="SSF57850">
    <property type="entry name" value="RING/U-box"/>
    <property type="match status" value="1"/>
</dbReference>
<evidence type="ECO:0000313" key="7">
    <source>
        <dbReference type="Proteomes" id="UP000623129"/>
    </source>
</evidence>
<dbReference type="InterPro" id="IPR000261">
    <property type="entry name" value="EH_dom"/>
</dbReference>
<keyword evidence="7" id="KW-1185">Reference proteome</keyword>
<dbReference type="SUPFAM" id="SSF47473">
    <property type="entry name" value="EF-hand"/>
    <property type="match status" value="1"/>
</dbReference>
<dbReference type="Pfam" id="PF12763">
    <property type="entry name" value="EH"/>
    <property type="match status" value="2"/>
</dbReference>
<dbReference type="Proteomes" id="UP000623129">
    <property type="component" value="Unassembled WGS sequence"/>
</dbReference>
<keyword evidence="2" id="KW-0863">Zinc-finger</keyword>
<feature type="domain" description="EH" evidence="3">
    <location>
        <begin position="133"/>
        <end position="215"/>
    </location>
</feature>
<evidence type="ECO:0000259" key="5">
    <source>
        <dbReference type="PROSITE" id="PS50222"/>
    </source>
</evidence>
<dbReference type="OrthoDB" id="524326at2759"/>
<dbReference type="GO" id="GO:0005886">
    <property type="term" value="C:plasma membrane"/>
    <property type="evidence" value="ECO:0007669"/>
    <property type="project" value="TreeGrafter"/>
</dbReference>
<evidence type="ECO:0000256" key="1">
    <source>
        <dbReference type="ARBA" id="ARBA00022837"/>
    </source>
</evidence>
<comment type="caution">
    <text evidence="6">The sequence shown here is derived from an EMBL/GenBank/DDBJ whole genome shotgun (WGS) entry which is preliminary data.</text>
</comment>
<dbReference type="SMART" id="SM00027">
    <property type="entry name" value="EH"/>
    <property type="match status" value="2"/>
</dbReference>
<dbReference type="GO" id="GO:0005509">
    <property type="term" value="F:calcium ion binding"/>
    <property type="evidence" value="ECO:0007669"/>
    <property type="project" value="InterPro"/>
</dbReference>
<keyword evidence="1" id="KW-0106">Calcium</keyword>
<dbReference type="PANTHER" id="PTHR11216">
    <property type="entry name" value="EH DOMAIN"/>
    <property type="match status" value="1"/>
</dbReference>
<dbReference type="GO" id="GO:0006897">
    <property type="term" value="P:endocytosis"/>
    <property type="evidence" value="ECO:0007669"/>
    <property type="project" value="TreeGrafter"/>
</dbReference>
<dbReference type="InterPro" id="IPR002048">
    <property type="entry name" value="EF_hand_dom"/>
</dbReference>
<dbReference type="Gene3D" id="3.30.40.10">
    <property type="entry name" value="Zinc/RING finger domain, C3HC4 (zinc finger)"/>
    <property type="match status" value="1"/>
</dbReference>
<protein>
    <submittedName>
        <fullName evidence="6">Epidermal growth factor receptor substrate 15</fullName>
    </submittedName>
</protein>
<dbReference type="InterPro" id="IPR011992">
    <property type="entry name" value="EF-hand-dom_pair"/>
</dbReference>
<dbReference type="PROSITE" id="PS50089">
    <property type="entry name" value="ZF_RING_2"/>
    <property type="match status" value="1"/>
</dbReference>
<accession>A0A833QU86</accession>
<dbReference type="InterPro" id="IPR018247">
    <property type="entry name" value="EF_Hand_1_Ca_BS"/>
</dbReference>
<dbReference type="Gene3D" id="1.10.238.10">
    <property type="entry name" value="EF-hand"/>
    <property type="match status" value="2"/>
</dbReference>
<sequence length="385" mass="42402">MMSLSIEVDKEVYENYFCIADSNGDGKINGPEAVAFFHGSKLPHEVLAQIWIHADQDNKGFLDWLGFYNALKLVSVAQRKGYLTPENIKHALSVTSKIPAPKINLGDATCHISNYEDSTEADAVKWPKFSESDISKYDEIFRKMDSDKDGKITGEQARILFLSWKIPKGVLRDIWTLSDCDRDGDLSFFEFCIAVYFMERHREGFSLPISLPDTVRYDETLLKATDQAEEDLQMAIKASIQTAIQEGVSVLQPCDSFGGTDMPSPSSPTACAPDLHKFGANPIPSPSTNSAPSAPPLDYFSFLSVPHVDNFGTTGFKSSQIEEWDGSNVNLGLCSICIEKPVEGACIPCGHMAGCMGCLQKIKKSGGECPICRAKIVWIVKLYAV</sequence>
<dbReference type="GO" id="GO:0016197">
    <property type="term" value="P:endosomal transport"/>
    <property type="evidence" value="ECO:0007669"/>
    <property type="project" value="TreeGrafter"/>
</dbReference>
<evidence type="ECO:0000256" key="2">
    <source>
        <dbReference type="PROSITE-ProRule" id="PRU00175"/>
    </source>
</evidence>
<feature type="domain" description="RING-type" evidence="4">
    <location>
        <begin position="334"/>
        <end position="373"/>
    </location>
</feature>
<dbReference type="PROSITE" id="PS50031">
    <property type="entry name" value="EH"/>
    <property type="match status" value="2"/>
</dbReference>
<dbReference type="InterPro" id="IPR001841">
    <property type="entry name" value="Znf_RING"/>
</dbReference>